<dbReference type="GO" id="GO:0003755">
    <property type="term" value="F:peptidyl-prolyl cis-trans isomerase activity"/>
    <property type="evidence" value="ECO:0007669"/>
    <property type="project" value="UniProtKB-KW"/>
</dbReference>
<dbReference type="GO" id="GO:0005829">
    <property type="term" value="C:cytosol"/>
    <property type="evidence" value="ECO:0007669"/>
    <property type="project" value="TreeGrafter"/>
</dbReference>
<dbReference type="InterPro" id="IPR001179">
    <property type="entry name" value="PPIase_FKBP_dom"/>
</dbReference>
<comment type="caution">
    <text evidence="6">The sequence shown here is derived from an EMBL/GenBank/DDBJ whole genome shotgun (WGS) entry which is preliminary data.</text>
</comment>
<dbReference type="EC" id="5.2.1.8" evidence="3"/>
<comment type="catalytic activity">
    <reaction evidence="3">
        <text>[protein]-peptidylproline (omega=180) = [protein]-peptidylproline (omega=0)</text>
        <dbReference type="Rhea" id="RHEA:16237"/>
        <dbReference type="Rhea" id="RHEA-COMP:10747"/>
        <dbReference type="Rhea" id="RHEA-COMP:10748"/>
        <dbReference type="ChEBI" id="CHEBI:83833"/>
        <dbReference type="ChEBI" id="CHEBI:83834"/>
        <dbReference type="EC" id="5.2.1.8"/>
    </reaction>
</comment>
<dbReference type="InterPro" id="IPR050754">
    <property type="entry name" value="FKBP4/5/8-like"/>
</dbReference>
<dbReference type="InterPro" id="IPR046357">
    <property type="entry name" value="PPIase_dom_sf"/>
</dbReference>
<dbReference type="PROSITE" id="PS50059">
    <property type="entry name" value="FKBP_PPIASE"/>
    <property type="match status" value="1"/>
</dbReference>
<keyword evidence="3" id="KW-0413">Isomerase</keyword>
<evidence type="ECO:0000256" key="2">
    <source>
        <dbReference type="ARBA" id="ARBA00022803"/>
    </source>
</evidence>
<dbReference type="Pfam" id="PF00254">
    <property type="entry name" value="FKBP_C"/>
    <property type="match status" value="1"/>
</dbReference>
<dbReference type="GO" id="GO:0016020">
    <property type="term" value="C:membrane"/>
    <property type="evidence" value="ECO:0007669"/>
    <property type="project" value="TreeGrafter"/>
</dbReference>
<keyword evidence="7" id="KW-1185">Reference proteome</keyword>
<evidence type="ECO:0000259" key="5">
    <source>
        <dbReference type="PROSITE" id="PS50059"/>
    </source>
</evidence>
<keyword evidence="2" id="KW-0802">TPR repeat</keyword>
<keyword evidence="3" id="KW-0697">Rotamase</keyword>
<dbReference type="GO" id="GO:0012505">
    <property type="term" value="C:endomembrane system"/>
    <property type="evidence" value="ECO:0007669"/>
    <property type="project" value="TreeGrafter"/>
</dbReference>
<name>A0AAD6FJF4_9TELE</name>
<dbReference type="GO" id="GO:0005740">
    <property type="term" value="C:mitochondrial envelope"/>
    <property type="evidence" value="ECO:0007669"/>
    <property type="project" value="TreeGrafter"/>
</dbReference>
<feature type="compositionally biased region" description="Acidic residues" evidence="4">
    <location>
        <begin position="1"/>
        <end position="10"/>
    </location>
</feature>
<dbReference type="Gene3D" id="3.10.50.40">
    <property type="match status" value="1"/>
</dbReference>
<dbReference type="GO" id="GO:0043066">
    <property type="term" value="P:negative regulation of apoptotic process"/>
    <property type="evidence" value="ECO:0007669"/>
    <property type="project" value="TreeGrafter"/>
</dbReference>
<proteinExistence type="predicted"/>
<sequence length="202" mass="22333">METEPCEEFDPAAKPTKPEVEEAITEPADDDTHTELPCGSAEEGQELHGEEQAEAESCAGESQSSDIRKPSDPEQCGDTACKEQRKLQTTNSWKTVRFQEPSMDDDVLEIDSSAEKDRLLRKKLVKSGAPDALIPVWGQEVSVKMQCVLEDRTVVEKDTKLVFVIGEGDVNQALEECVMSMQKREITLLLADSQCAYGLLGR</sequence>
<feature type="domain" description="PPIase FKBP-type" evidence="5">
    <location>
        <begin position="138"/>
        <end position="202"/>
    </location>
</feature>
<evidence type="ECO:0000256" key="1">
    <source>
        <dbReference type="ARBA" id="ARBA00022737"/>
    </source>
</evidence>
<gene>
    <name evidence="6" type="ORF">JOQ06_002181</name>
</gene>
<feature type="region of interest" description="Disordered" evidence="4">
    <location>
        <begin position="1"/>
        <end position="81"/>
    </location>
</feature>
<evidence type="ECO:0000256" key="3">
    <source>
        <dbReference type="PROSITE-ProRule" id="PRU00277"/>
    </source>
</evidence>
<reference evidence="6" key="1">
    <citation type="submission" date="2022-11" db="EMBL/GenBank/DDBJ databases">
        <title>Chromosome-level genome of Pogonophryne albipinna.</title>
        <authorList>
            <person name="Jo E."/>
        </authorList>
    </citation>
    <scope>NUCLEOTIDE SEQUENCE</scope>
    <source>
        <strain evidence="6">SGF0006</strain>
        <tissue evidence="6">Muscle</tissue>
    </source>
</reference>
<keyword evidence="1" id="KW-0677">Repeat</keyword>
<evidence type="ECO:0000256" key="4">
    <source>
        <dbReference type="SAM" id="MobiDB-lite"/>
    </source>
</evidence>
<organism evidence="6 7">
    <name type="scientific">Pogonophryne albipinna</name>
    <dbReference type="NCBI Taxonomy" id="1090488"/>
    <lineage>
        <taxon>Eukaryota</taxon>
        <taxon>Metazoa</taxon>
        <taxon>Chordata</taxon>
        <taxon>Craniata</taxon>
        <taxon>Vertebrata</taxon>
        <taxon>Euteleostomi</taxon>
        <taxon>Actinopterygii</taxon>
        <taxon>Neopterygii</taxon>
        <taxon>Teleostei</taxon>
        <taxon>Neoteleostei</taxon>
        <taxon>Acanthomorphata</taxon>
        <taxon>Eupercaria</taxon>
        <taxon>Perciformes</taxon>
        <taxon>Notothenioidei</taxon>
        <taxon>Pogonophryne</taxon>
    </lineage>
</organism>
<dbReference type="SUPFAM" id="SSF54534">
    <property type="entry name" value="FKBP-like"/>
    <property type="match status" value="1"/>
</dbReference>
<accession>A0AAD6FJF4</accession>
<dbReference type="GO" id="GO:0044183">
    <property type="term" value="F:protein folding chaperone"/>
    <property type="evidence" value="ECO:0007669"/>
    <property type="project" value="TreeGrafter"/>
</dbReference>
<dbReference type="Proteomes" id="UP001219934">
    <property type="component" value="Unassembled WGS sequence"/>
</dbReference>
<protein>
    <recommendedName>
        <fullName evidence="3">peptidylprolyl isomerase</fullName>
        <ecNumber evidence="3">5.2.1.8</ecNumber>
    </recommendedName>
</protein>
<dbReference type="PANTHER" id="PTHR46512:SF2">
    <property type="entry name" value="PEPTIDYLPROLYL ISOMERASE"/>
    <property type="match status" value="1"/>
</dbReference>
<dbReference type="AlphaFoldDB" id="A0AAD6FJF4"/>
<dbReference type="EMBL" id="JAPTMU010000009">
    <property type="protein sequence ID" value="KAJ4937546.1"/>
    <property type="molecule type" value="Genomic_DNA"/>
</dbReference>
<evidence type="ECO:0000313" key="6">
    <source>
        <dbReference type="EMBL" id="KAJ4937546.1"/>
    </source>
</evidence>
<evidence type="ECO:0000313" key="7">
    <source>
        <dbReference type="Proteomes" id="UP001219934"/>
    </source>
</evidence>
<dbReference type="PANTHER" id="PTHR46512">
    <property type="entry name" value="PEPTIDYLPROLYL ISOMERASE"/>
    <property type="match status" value="1"/>
</dbReference>